<feature type="modified residue" description="4-aspartylphosphate" evidence="4">
    <location>
        <position position="56"/>
    </location>
</feature>
<feature type="region of interest" description="Disordered" evidence="5">
    <location>
        <begin position="129"/>
        <end position="151"/>
    </location>
</feature>
<feature type="compositionally biased region" description="Basic and acidic residues" evidence="5">
    <location>
        <begin position="131"/>
        <end position="151"/>
    </location>
</feature>
<keyword evidence="4" id="KW-0597">Phosphoprotein</keyword>
<feature type="domain" description="Response regulatory" evidence="7">
    <location>
        <begin position="4"/>
        <end position="122"/>
    </location>
</feature>
<dbReference type="Gene3D" id="3.40.50.2300">
    <property type="match status" value="1"/>
</dbReference>
<evidence type="ECO:0000256" key="4">
    <source>
        <dbReference type="PROSITE-ProRule" id="PRU00169"/>
    </source>
</evidence>
<keyword evidence="1" id="KW-0805">Transcription regulation</keyword>
<dbReference type="SMART" id="SM00448">
    <property type="entry name" value="REC"/>
    <property type="match status" value="1"/>
</dbReference>
<dbReference type="InterPro" id="IPR018060">
    <property type="entry name" value="HTH_AraC"/>
</dbReference>
<dbReference type="SUPFAM" id="SSF46689">
    <property type="entry name" value="Homeodomain-like"/>
    <property type="match status" value="2"/>
</dbReference>
<organism evidence="8 9">
    <name type="scientific">Cohnella soli</name>
    <dbReference type="NCBI Taxonomy" id="425005"/>
    <lineage>
        <taxon>Bacteria</taxon>
        <taxon>Bacillati</taxon>
        <taxon>Bacillota</taxon>
        <taxon>Bacilli</taxon>
        <taxon>Bacillales</taxon>
        <taxon>Paenibacillaceae</taxon>
        <taxon>Cohnella</taxon>
    </lineage>
</organism>
<dbReference type="CDD" id="cd17536">
    <property type="entry name" value="REC_YesN-like"/>
    <property type="match status" value="1"/>
</dbReference>
<feature type="domain" description="HTH araC/xylS-type" evidence="6">
    <location>
        <begin position="431"/>
        <end position="529"/>
    </location>
</feature>
<dbReference type="PROSITE" id="PS00041">
    <property type="entry name" value="HTH_ARAC_FAMILY_1"/>
    <property type="match status" value="1"/>
</dbReference>
<dbReference type="InterPro" id="IPR009057">
    <property type="entry name" value="Homeodomain-like_sf"/>
</dbReference>
<dbReference type="PANTHER" id="PTHR43280:SF2">
    <property type="entry name" value="HTH-TYPE TRANSCRIPTIONAL REGULATOR EXSA"/>
    <property type="match status" value="1"/>
</dbReference>
<accession>A0ABW0HJB6</accession>
<evidence type="ECO:0000256" key="3">
    <source>
        <dbReference type="ARBA" id="ARBA00023163"/>
    </source>
</evidence>
<sequence>MPYSVLIVDDEPMIRFGLSSCVEWLSEGFELIGESANGEAALELIEQRGIDVLITDIKMPKMDGLELTRRVKQLLPRVKVVLVSSFSDFEFAREAVKLGVVVDYLLKPTMEPEDLQRIMRGCKQALDADAEQMRESERRVDDESRKQRQGQELELKNYLSGTVDVVRQRPEWLSESVRVAVWRGIATKRPSEAPGPLPIAGMLQTEAAKEMLNDGCGTGIAFVSGEAEITMIVADRGGSGLSGIESLRMRLQGDGRIFTIGVSPPVRELRSVREAYVWAHAALERAFFEGIGRCYEGSIPPPPAVVRQKEEEIAHAAADWKGRLSAAFASFDKDQCAAALEGMFSFWSGSRPPREAIVSQARSMLAALWSSRFEWKTDDRMKTWIEYVQLLDRAETLGDVIRLLRGEWARLDEPSDLPRLTDDAAGVHVIQMALSYIQEHYREDLTLQQVADFVHMSKNYFSEQFKRHTGRNFIDFVIRLRIHYAKHLLDTTGLKVLEIGYQSGFHSPKHFLKLFKRLEGATPAEYREMCRGRPHGEQASIQGGAPYVGHS</sequence>
<dbReference type="Pfam" id="PF00072">
    <property type="entry name" value="Response_reg"/>
    <property type="match status" value="1"/>
</dbReference>
<comment type="caution">
    <text evidence="8">The sequence shown here is derived from an EMBL/GenBank/DDBJ whole genome shotgun (WGS) entry which is preliminary data.</text>
</comment>
<protein>
    <submittedName>
        <fullName evidence="8">Response regulator</fullName>
    </submittedName>
</protein>
<dbReference type="PANTHER" id="PTHR43280">
    <property type="entry name" value="ARAC-FAMILY TRANSCRIPTIONAL REGULATOR"/>
    <property type="match status" value="1"/>
</dbReference>
<keyword evidence="9" id="KW-1185">Reference proteome</keyword>
<dbReference type="Gene3D" id="1.10.10.60">
    <property type="entry name" value="Homeodomain-like"/>
    <property type="match status" value="2"/>
</dbReference>
<proteinExistence type="predicted"/>
<evidence type="ECO:0000256" key="1">
    <source>
        <dbReference type="ARBA" id="ARBA00023015"/>
    </source>
</evidence>
<dbReference type="RefSeq" id="WP_378128732.1">
    <property type="nucleotide sequence ID" value="NZ_JBHSMI010000002.1"/>
</dbReference>
<dbReference type="PROSITE" id="PS01124">
    <property type="entry name" value="HTH_ARAC_FAMILY_2"/>
    <property type="match status" value="1"/>
</dbReference>
<reference evidence="9" key="1">
    <citation type="journal article" date="2019" name="Int. J. Syst. Evol. Microbiol.">
        <title>The Global Catalogue of Microorganisms (GCM) 10K type strain sequencing project: providing services to taxonomists for standard genome sequencing and annotation.</title>
        <authorList>
            <consortium name="The Broad Institute Genomics Platform"/>
            <consortium name="The Broad Institute Genome Sequencing Center for Infectious Disease"/>
            <person name="Wu L."/>
            <person name="Ma J."/>
        </authorList>
    </citation>
    <scope>NUCLEOTIDE SEQUENCE [LARGE SCALE GENOMIC DNA]</scope>
    <source>
        <strain evidence="9">CGMCC 1.18575</strain>
    </source>
</reference>
<dbReference type="InterPro" id="IPR001789">
    <property type="entry name" value="Sig_transdc_resp-reg_receiver"/>
</dbReference>
<dbReference type="Proteomes" id="UP001596113">
    <property type="component" value="Unassembled WGS sequence"/>
</dbReference>
<dbReference type="SMART" id="SM00342">
    <property type="entry name" value="HTH_ARAC"/>
    <property type="match status" value="1"/>
</dbReference>
<dbReference type="SUPFAM" id="SSF52172">
    <property type="entry name" value="CheY-like"/>
    <property type="match status" value="1"/>
</dbReference>
<keyword evidence="3" id="KW-0804">Transcription</keyword>
<dbReference type="PROSITE" id="PS50110">
    <property type="entry name" value="RESPONSE_REGULATORY"/>
    <property type="match status" value="1"/>
</dbReference>
<evidence type="ECO:0000259" key="7">
    <source>
        <dbReference type="PROSITE" id="PS50110"/>
    </source>
</evidence>
<evidence type="ECO:0000256" key="5">
    <source>
        <dbReference type="SAM" id="MobiDB-lite"/>
    </source>
</evidence>
<evidence type="ECO:0000313" key="8">
    <source>
        <dbReference type="EMBL" id="MFC5401304.1"/>
    </source>
</evidence>
<name>A0ABW0HJB6_9BACL</name>
<dbReference type="EMBL" id="JBHSMI010000002">
    <property type="protein sequence ID" value="MFC5401304.1"/>
    <property type="molecule type" value="Genomic_DNA"/>
</dbReference>
<evidence type="ECO:0000313" key="9">
    <source>
        <dbReference type="Proteomes" id="UP001596113"/>
    </source>
</evidence>
<dbReference type="Pfam" id="PF12833">
    <property type="entry name" value="HTH_18"/>
    <property type="match status" value="1"/>
</dbReference>
<keyword evidence="2" id="KW-0238">DNA-binding</keyword>
<dbReference type="PRINTS" id="PR00032">
    <property type="entry name" value="HTHARAC"/>
</dbReference>
<gene>
    <name evidence="8" type="ORF">ACFPOF_01005</name>
</gene>
<dbReference type="InterPro" id="IPR020449">
    <property type="entry name" value="Tscrpt_reg_AraC-type_HTH"/>
</dbReference>
<evidence type="ECO:0000256" key="2">
    <source>
        <dbReference type="ARBA" id="ARBA00023125"/>
    </source>
</evidence>
<evidence type="ECO:0000259" key="6">
    <source>
        <dbReference type="PROSITE" id="PS01124"/>
    </source>
</evidence>
<dbReference type="InterPro" id="IPR011006">
    <property type="entry name" value="CheY-like_superfamily"/>
</dbReference>
<dbReference type="InterPro" id="IPR018062">
    <property type="entry name" value="HTH_AraC-typ_CS"/>
</dbReference>